<evidence type="ECO:0000313" key="2">
    <source>
        <dbReference type="EMBL" id="GLK52828.1"/>
    </source>
</evidence>
<keyword evidence="3" id="KW-1185">Reference proteome</keyword>
<proteinExistence type="predicted"/>
<feature type="chain" id="PRO_5040721924" evidence="1">
    <location>
        <begin position="16"/>
        <end position="187"/>
    </location>
</feature>
<gene>
    <name evidence="2" type="ORF">GCM10017621_23360</name>
</gene>
<name>A0A9W6MP65_9PROT</name>
<evidence type="ECO:0000313" key="3">
    <source>
        <dbReference type="Proteomes" id="UP001143486"/>
    </source>
</evidence>
<evidence type="ECO:0000256" key="1">
    <source>
        <dbReference type="SAM" id="SignalP"/>
    </source>
</evidence>
<reference evidence="2" key="2">
    <citation type="submission" date="2023-01" db="EMBL/GenBank/DDBJ databases">
        <authorList>
            <person name="Sun Q."/>
            <person name="Evtushenko L."/>
        </authorList>
    </citation>
    <scope>NUCLEOTIDE SEQUENCE</scope>
    <source>
        <strain evidence="2">VKM B-1513</strain>
    </source>
</reference>
<keyword evidence="1" id="KW-0732">Signal</keyword>
<comment type="caution">
    <text evidence="2">The sequence shown here is derived from an EMBL/GenBank/DDBJ whole genome shotgun (WGS) entry which is preliminary data.</text>
</comment>
<dbReference type="AlphaFoldDB" id="A0A9W6MP65"/>
<reference evidence="2" key="1">
    <citation type="journal article" date="2014" name="Int. J. Syst. Evol. Microbiol.">
        <title>Complete genome sequence of Corynebacterium casei LMG S-19264T (=DSM 44701T), isolated from a smear-ripened cheese.</title>
        <authorList>
            <consortium name="US DOE Joint Genome Institute (JGI-PGF)"/>
            <person name="Walter F."/>
            <person name="Albersmeier A."/>
            <person name="Kalinowski J."/>
            <person name="Ruckert C."/>
        </authorList>
    </citation>
    <scope>NUCLEOTIDE SEQUENCE</scope>
    <source>
        <strain evidence="2">VKM B-1513</strain>
    </source>
</reference>
<dbReference type="RefSeq" id="WP_271187187.1">
    <property type="nucleotide sequence ID" value="NZ_BSFE01000006.1"/>
</dbReference>
<organism evidence="2 3">
    <name type="scientific">Maricaulis virginensis</name>
    <dbReference type="NCBI Taxonomy" id="144022"/>
    <lineage>
        <taxon>Bacteria</taxon>
        <taxon>Pseudomonadati</taxon>
        <taxon>Pseudomonadota</taxon>
        <taxon>Alphaproteobacteria</taxon>
        <taxon>Maricaulales</taxon>
        <taxon>Maricaulaceae</taxon>
        <taxon>Maricaulis</taxon>
    </lineage>
</organism>
<sequence length="187" mass="20332">MVLATALLAAPAAFAQTGSAPARECSPEDIRQALAGAYTGPACRFTQMPDEAQRPQPSGFSADVTRLEGAPRQTRRTDVAQLHHSYDIVTTYETRSSDTVRHRVTQTADYAPASRETLTLDPSFFTGALAGGVERPFTPLYSYRGIVLISASGEVRTRFAGLSHTARQVRAMDTRRAHAPARAYPYD</sequence>
<protein>
    <submittedName>
        <fullName evidence="2">Uncharacterized protein</fullName>
    </submittedName>
</protein>
<feature type="signal peptide" evidence="1">
    <location>
        <begin position="1"/>
        <end position="15"/>
    </location>
</feature>
<dbReference type="EMBL" id="BSFE01000006">
    <property type="protein sequence ID" value="GLK52828.1"/>
    <property type="molecule type" value="Genomic_DNA"/>
</dbReference>
<dbReference type="Proteomes" id="UP001143486">
    <property type="component" value="Unassembled WGS sequence"/>
</dbReference>
<accession>A0A9W6MP65</accession>